<dbReference type="InterPro" id="IPR036709">
    <property type="entry name" value="Autotransporte_beta_dom_sf"/>
</dbReference>
<dbReference type="Gene3D" id="2.40.128.130">
    <property type="entry name" value="Autotransporter beta-domain"/>
    <property type="match status" value="1"/>
</dbReference>
<dbReference type="PRINTS" id="PR00483">
    <property type="entry name" value="BACPHPHTASE"/>
</dbReference>
<dbReference type="Pfam" id="PF03797">
    <property type="entry name" value="Autotransporter"/>
    <property type="match status" value="1"/>
</dbReference>
<reference evidence="3" key="1">
    <citation type="submission" date="2019-02" db="EMBL/GenBank/DDBJ databases">
        <authorList>
            <person name="Pothier F.J."/>
        </authorList>
    </citation>
    <scope>NUCLEOTIDE SEQUENCE</scope>
    <source>
        <strain evidence="3">CI-1B</strain>
    </source>
</reference>
<dbReference type="InterPro" id="IPR001011">
    <property type="entry name" value="Acid_Pase_classA_bac"/>
</dbReference>
<dbReference type="PROSITE" id="PS51208">
    <property type="entry name" value="AUTOTRANSPORTER"/>
    <property type="match status" value="1"/>
</dbReference>
<comment type="caution">
    <text evidence="3">The sequence shown here is derived from an EMBL/GenBank/DDBJ whole genome shotgun (WGS) entry which is preliminary data.</text>
</comment>
<feature type="domain" description="Autotransporter" evidence="2">
    <location>
        <begin position="750"/>
        <end position="1032"/>
    </location>
</feature>
<dbReference type="InterPro" id="IPR036938">
    <property type="entry name" value="PAP2/HPO_sf"/>
</dbReference>
<dbReference type="GO" id="GO:0006508">
    <property type="term" value="P:proteolysis"/>
    <property type="evidence" value="ECO:0007669"/>
    <property type="project" value="UniProtKB-KW"/>
</dbReference>
<dbReference type="Proteomes" id="UP000328092">
    <property type="component" value="Unassembled WGS sequence"/>
</dbReference>
<sequence length="1032" mass="106194">MRAVKLSSLAAVFVATSSHLALAQTQTIATPLNANAINVLMPLSTLLGTTTISQNLTNAVSINNNSTAAQRAQALIDNTITTDNGVVLSDGLGTKLGAIWNANNSQAANGTTTTFSPNLLTLFRQINAISQDDSGKAKNFFADGSANGTVFVSNANLSLGKTATSNTPIVGISLPANGTFNVYDKSYAPIAQQNRTGNSRPIQVNPNSIVSFSGVDYFGNPTSNTNILGTNTANSGSGLFANASLPSGHTTFGYTTSLLFAMLVPERYTEMLTRGSEYGDSRIVLGVHYPLDVIAGRVLGTYDVVQMLNNNPQYTNATVNGVFGIGDVTTTGNFQAVFNAARTDVTNLLVAGCGGISIAACAASGAPDRFSDLAKDKADYTARLTYGLPTLSFAQAPREAAPAGGPDASILLATVYGGDSAAAKTIAPTGGMFGSLSTSTINQILVNTETNAIAPFYGTALSYWARLDLFSAVTYFQGVTGTLRLAASDVVTTNVTVANGGVLGGTGAIATTTVLSGGALQGGANGQGALRINGSLALQSGALYLVQATSTSVGSTNVTGTATLTGATVQVSSPTNSFKFNQAQTILTSAGLNGTTFASLVTPTGINGSLGYSGNAVTVTLNSGLGQISGLNANQRSVANALDGAFNGGASVGGLAGIFNGNVARNLEQAEGQGATGSQQTTFNAMTQFLGVMTDPNIDGRGEAAVPAAAAQYAADDSEALAYASKGKARSQGEREAYAAIYRKAPPPVVYEPRWSVWAAGFGGSQTTDGNAVLGTADTRSSIYGTAVGADYRFSPNTIAGFALGGGGTSFSLGNALGTGRSDLFQAGAFIRHNEGPAYITGALAYGWQDVTTNRTVTIAGLDQLRANFNANAWSGRVEGGWRYATPWMGITPYAAGQFTSFDLPAYSEQVITGTNAFAQTYSSKTVTASRSELGLRSDKSYLVQDGVLILRGRAAWAHDFNTDRTVSATFQTLPGASFVVNGARPASDLALITGSAEMRWRNGFSVAATFEGEFSDVTQSYAGKGVVRYSW</sequence>
<proteinExistence type="predicted"/>
<dbReference type="EC" id="3.4.21.-" evidence="3"/>
<evidence type="ECO:0000313" key="3">
    <source>
        <dbReference type="EMBL" id="VIO76148.1"/>
    </source>
</evidence>
<dbReference type="Pfam" id="PF01569">
    <property type="entry name" value="PAP2"/>
    <property type="match status" value="1"/>
</dbReference>
<dbReference type="InterPro" id="IPR000326">
    <property type="entry name" value="PAP2/HPO"/>
</dbReference>
<gene>
    <name evidence="3" type="ORF">CI1B_62600</name>
</gene>
<protein>
    <submittedName>
        <fullName evidence="3">Extracellular serine protease</fullName>
        <ecNumber evidence="3">3.4.21.-</ecNumber>
    </submittedName>
</protein>
<name>A0A508TPP3_9BRAD</name>
<dbReference type="SUPFAM" id="SSF48317">
    <property type="entry name" value="Acid phosphatase/Vanadium-dependent haloperoxidase"/>
    <property type="match status" value="1"/>
</dbReference>
<keyword evidence="3" id="KW-0645">Protease</keyword>
<keyword evidence="3" id="KW-0378">Hydrolase</keyword>
<accession>A0A508TPP3</accession>
<evidence type="ECO:0000259" key="2">
    <source>
        <dbReference type="PROSITE" id="PS51208"/>
    </source>
</evidence>
<dbReference type="SUPFAM" id="SSF103515">
    <property type="entry name" value="Autotransporter"/>
    <property type="match status" value="1"/>
</dbReference>
<dbReference type="SMART" id="SM00014">
    <property type="entry name" value="acidPPc"/>
    <property type="match status" value="1"/>
</dbReference>
<dbReference type="GO" id="GO:0003993">
    <property type="term" value="F:acid phosphatase activity"/>
    <property type="evidence" value="ECO:0007669"/>
    <property type="project" value="InterPro"/>
</dbReference>
<dbReference type="GO" id="GO:0030288">
    <property type="term" value="C:outer membrane-bounded periplasmic space"/>
    <property type="evidence" value="ECO:0007669"/>
    <property type="project" value="InterPro"/>
</dbReference>
<dbReference type="Gene3D" id="1.20.144.10">
    <property type="entry name" value="Phosphatidic acid phosphatase type 2/haloperoxidase"/>
    <property type="match status" value="1"/>
</dbReference>
<feature type="chain" id="PRO_5021450213" evidence="1">
    <location>
        <begin position="24"/>
        <end position="1032"/>
    </location>
</feature>
<dbReference type="RefSeq" id="WP_172628258.1">
    <property type="nucleotide sequence ID" value="NZ_CAADFC020000028.1"/>
</dbReference>
<dbReference type="EMBL" id="CAADFC020000028">
    <property type="protein sequence ID" value="VIO76148.1"/>
    <property type="molecule type" value="Genomic_DNA"/>
</dbReference>
<feature type="signal peptide" evidence="1">
    <location>
        <begin position="1"/>
        <end position="23"/>
    </location>
</feature>
<organism evidence="3 4">
    <name type="scientific">Bradyrhizobium ivorense</name>
    <dbReference type="NCBI Taxonomy" id="2511166"/>
    <lineage>
        <taxon>Bacteria</taxon>
        <taxon>Pseudomonadati</taxon>
        <taxon>Pseudomonadota</taxon>
        <taxon>Alphaproteobacteria</taxon>
        <taxon>Hyphomicrobiales</taxon>
        <taxon>Nitrobacteraceae</taxon>
        <taxon>Bradyrhizobium</taxon>
    </lineage>
</organism>
<dbReference type="GO" id="GO:0008233">
    <property type="term" value="F:peptidase activity"/>
    <property type="evidence" value="ECO:0007669"/>
    <property type="project" value="UniProtKB-KW"/>
</dbReference>
<dbReference type="AlphaFoldDB" id="A0A508TPP3"/>
<keyword evidence="1" id="KW-0732">Signal</keyword>
<dbReference type="SMART" id="SM00869">
    <property type="entry name" value="Autotransporter"/>
    <property type="match status" value="1"/>
</dbReference>
<keyword evidence="4" id="KW-1185">Reference proteome</keyword>
<dbReference type="InterPro" id="IPR005546">
    <property type="entry name" value="Autotransporte_beta"/>
</dbReference>
<evidence type="ECO:0000256" key="1">
    <source>
        <dbReference type="SAM" id="SignalP"/>
    </source>
</evidence>
<evidence type="ECO:0000313" key="4">
    <source>
        <dbReference type="Proteomes" id="UP000328092"/>
    </source>
</evidence>